<proteinExistence type="predicted"/>
<accession>A0A2M7ASR1</accession>
<dbReference type="EMBL" id="PEWA01000014">
    <property type="protein sequence ID" value="PIU73662.1"/>
    <property type="molecule type" value="Genomic_DNA"/>
</dbReference>
<sequence>MAIKNMSNKLLITKKGFTLVELIVVAGLFSLVMAGALSILAVTIKNNYKAEKIMKIRRLGDNAIQVIHRVISPATSLSINASGNVLTITDTSGISSIIHCNNNGDNTLDISKGTEVITLIDNSADKPGIIIKQCTFSCLPTTPTSGIIKYCDVKITLATSNEDTEETFTSKTVIRNEIFE</sequence>
<gene>
    <name evidence="2" type="ORF">COS78_01055</name>
</gene>
<evidence type="ECO:0000313" key="3">
    <source>
        <dbReference type="Proteomes" id="UP000231407"/>
    </source>
</evidence>
<dbReference type="Proteomes" id="UP000231407">
    <property type="component" value="Unassembled WGS sequence"/>
</dbReference>
<dbReference type="PROSITE" id="PS00409">
    <property type="entry name" value="PROKAR_NTER_METHYL"/>
    <property type="match status" value="1"/>
</dbReference>
<reference evidence="3" key="1">
    <citation type="submission" date="2017-09" db="EMBL/GenBank/DDBJ databases">
        <title>Depth-based differentiation of microbial function through sediment-hosted aquifers and enrichment of novel symbionts in the deep terrestrial subsurface.</title>
        <authorList>
            <person name="Probst A.J."/>
            <person name="Ladd B."/>
            <person name="Jarett J.K."/>
            <person name="Geller-Mcgrath D.E."/>
            <person name="Sieber C.M.K."/>
            <person name="Emerson J.B."/>
            <person name="Anantharaman K."/>
            <person name="Thomas B.C."/>
            <person name="Malmstrom R."/>
            <person name="Stieglmeier M."/>
            <person name="Klingl A."/>
            <person name="Woyke T."/>
            <person name="Ryan C.M."/>
            <person name="Banfield J.F."/>
        </authorList>
    </citation>
    <scope>NUCLEOTIDE SEQUENCE [LARGE SCALE GENOMIC DNA]</scope>
</reference>
<keyword evidence="1" id="KW-0812">Transmembrane</keyword>
<organism evidence="2 3">
    <name type="scientific">Candidatus Shapirobacteria bacterium CG06_land_8_20_14_3_00_40_12</name>
    <dbReference type="NCBI Taxonomy" id="1974881"/>
    <lineage>
        <taxon>Bacteria</taxon>
        <taxon>Candidatus Shapironibacteriota</taxon>
    </lineage>
</organism>
<keyword evidence="1" id="KW-1133">Transmembrane helix</keyword>
<evidence type="ECO:0000256" key="1">
    <source>
        <dbReference type="SAM" id="Phobius"/>
    </source>
</evidence>
<dbReference type="InterPro" id="IPR012902">
    <property type="entry name" value="N_methyl_site"/>
</dbReference>
<dbReference type="Pfam" id="PF07963">
    <property type="entry name" value="N_methyl"/>
    <property type="match status" value="1"/>
</dbReference>
<dbReference type="NCBIfam" id="TIGR02532">
    <property type="entry name" value="IV_pilin_GFxxxE"/>
    <property type="match status" value="1"/>
</dbReference>
<evidence type="ECO:0008006" key="4">
    <source>
        <dbReference type="Google" id="ProtNLM"/>
    </source>
</evidence>
<name>A0A2M7ASR1_9BACT</name>
<dbReference type="AlphaFoldDB" id="A0A2M7ASR1"/>
<keyword evidence="1" id="KW-0472">Membrane</keyword>
<comment type="caution">
    <text evidence="2">The sequence shown here is derived from an EMBL/GenBank/DDBJ whole genome shotgun (WGS) entry which is preliminary data.</text>
</comment>
<feature type="transmembrane region" description="Helical" evidence="1">
    <location>
        <begin position="20"/>
        <end position="44"/>
    </location>
</feature>
<evidence type="ECO:0000313" key="2">
    <source>
        <dbReference type="EMBL" id="PIU73662.1"/>
    </source>
</evidence>
<protein>
    <recommendedName>
        <fullName evidence="4">Type II secretion system protein</fullName>
    </recommendedName>
</protein>